<evidence type="ECO:0000313" key="2">
    <source>
        <dbReference type="EMBL" id="MDO1451777.1"/>
    </source>
</evidence>
<feature type="non-terminal residue" evidence="2">
    <location>
        <position position="1"/>
    </location>
</feature>
<gene>
    <name evidence="2" type="ORF">Q0590_36220</name>
</gene>
<name>A0ABT8RI38_9BACT</name>
<dbReference type="RefSeq" id="WP_302042574.1">
    <property type="nucleotide sequence ID" value="NZ_JAUKPO010000090.1"/>
</dbReference>
<comment type="caution">
    <text evidence="2">The sequence shown here is derived from an EMBL/GenBank/DDBJ whole genome shotgun (WGS) entry which is preliminary data.</text>
</comment>
<feature type="domain" description="DUF4261" evidence="1">
    <location>
        <begin position="18"/>
        <end position="61"/>
    </location>
</feature>
<accession>A0ABT8RI38</accession>
<dbReference type="Proteomes" id="UP001168528">
    <property type="component" value="Unassembled WGS sequence"/>
</dbReference>
<dbReference type="InterPro" id="IPR025357">
    <property type="entry name" value="DUF4261"/>
</dbReference>
<proteinExistence type="predicted"/>
<protein>
    <submittedName>
        <fullName evidence="2">DUF4261 domain-containing protein</fullName>
    </submittedName>
</protein>
<dbReference type="Pfam" id="PF14080">
    <property type="entry name" value="DUF4261"/>
    <property type="match status" value="1"/>
</dbReference>
<evidence type="ECO:0000313" key="3">
    <source>
        <dbReference type="Proteomes" id="UP001168528"/>
    </source>
</evidence>
<dbReference type="EMBL" id="JAUKPO010000090">
    <property type="protein sequence ID" value="MDO1451777.1"/>
    <property type="molecule type" value="Genomic_DNA"/>
</dbReference>
<sequence length="63" mass="6971">EISINNYPFLVLIMGSTSLVHYVISQDVSLQDGETIGLSAEQKLKIIQSKGKFLEGQTLKIAY</sequence>
<organism evidence="2 3">
    <name type="scientific">Rhodocytophaga aerolata</name>
    <dbReference type="NCBI Taxonomy" id="455078"/>
    <lineage>
        <taxon>Bacteria</taxon>
        <taxon>Pseudomonadati</taxon>
        <taxon>Bacteroidota</taxon>
        <taxon>Cytophagia</taxon>
        <taxon>Cytophagales</taxon>
        <taxon>Rhodocytophagaceae</taxon>
        <taxon>Rhodocytophaga</taxon>
    </lineage>
</organism>
<evidence type="ECO:0000259" key="1">
    <source>
        <dbReference type="Pfam" id="PF14080"/>
    </source>
</evidence>
<keyword evidence="3" id="KW-1185">Reference proteome</keyword>
<reference evidence="2" key="1">
    <citation type="submission" date="2023-07" db="EMBL/GenBank/DDBJ databases">
        <title>The genome sequence of Rhodocytophaga aerolata KACC 12507.</title>
        <authorList>
            <person name="Zhang X."/>
        </authorList>
    </citation>
    <scope>NUCLEOTIDE SEQUENCE</scope>
    <source>
        <strain evidence="2">KACC 12507</strain>
    </source>
</reference>